<dbReference type="GeneID" id="105843253"/>
<dbReference type="Gene3D" id="1.20.1070.10">
    <property type="entry name" value="Rhodopsin 7-helix transmembrane proteins"/>
    <property type="match status" value="1"/>
</dbReference>
<keyword evidence="4 8" id="KW-0297">G-protein coupled receptor</keyword>
<feature type="transmembrane region" description="Helical" evidence="9">
    <location>
        <begin position="54"/>
        <end position="72"/>
    </location>
</feature>
<dbReference type="PANTHER" id="PTHR45695">
    <property type="entry name" value="LEUCOKININ RECEPTOR-RELATED"/>
    <property type="match status" value="1"/>
</dbReference>
<evidence type="ECO:0000256" key="1">
    <source>
        <dbReference type="ARBA" id="ARBA00004141"/>
    </source>
</evidence>
<dbReference type="RefSeq" id="XP_065654085.1">
    <property type="nucleotide sequence ID" value="XM_065798013.1"/>
</dbReference>
<organism evidence="10 12">
    <name type="scientific">Hydra vulgaris</name>
    <name type="common">Hydra</name>
    <name type="synonym">Hydra attenuata</name>
    <dbReference type="NCBI Taxonomy" id="6087"/>
    <lineage>
        <taxon>Eukaryota</taxon>
        <taxon>Metazoa</taxon>
        <taxon>Cnidaria</taxon>
        <taxon>Hydrozoa</taxon>
        <taxon>Hydroidolina</taxon>
        <taxon>Anthoathecata</taxon>
        <taxon>Aplanulata</taxon>
        <taxon>Hydridae</taxon>
        <taxon>Hydra</taxon>
    </lineage>
</organism>
<keyword evidence="3 9" id="KW-1133">Transmembrane helix</keyword>
<comment type="subcellular location">
    <subcellularLocation>
        <location evidence="1">Membrane</location>
        <topology evidence="1">Multi-pass membrane protein</topology>
    </subcellularLocation>
</comment>
<evidence type="ECO:0000256" key="6">
    <source>
        <dbReference type="ARBA" id="ARBA00023170"/>
    </source>
</evidence>
<evidence type="ECO:0000256" key="4">
    <source>
        <dbReference type="ARBA" id="ARBA00023040"/>
    </source>
</evidence>
<accession>A0ABM4BXY4</accession>
<dbReference type="PROSITE" id="PS00237">
    <property type="entry name" value="G_PROTEIN_RECEP_F1_1"/>
    <property type="match status" value="1"/>
</dbReference>
<comment type="similarity">
    <text evidence="8">Belongs to the G-protein coupled receptor 1 family.</text>
</comment>
<evidence type="ECO:0000313" key="10">
    <source>
        <dbReference type="Proteomes" id="UP001652625"/>
    </source>
</evidence>
<evidence type="ECO:0000256" key="5">
    <source>
        <dbReference type="ARBA" id="ARBA00023136"/>
    </source>
</evidence>
<feature type="transmembrane region" description="Helical" evidence="9">
    <location>
        <begin position="336"/>
        <end position="356"/>
    </location>
</feature>
<dbReference type="SUPFAM" id="SSF81321">
    <property type="entry name" value="Family A G protein-coupled receptor-like"/>
    <property type="match status" value="1"/>
</dbReference>
<dbReference type="InterPro" id="IPR000276">
    <property type="entry name" value="GPCR_Rhodpsn"/>
</dbReference>
<evidence type="ECO:0000313" key="12">
    <source>
        <dbReference type="RefSeq" id="XP_065654085.1"/>
    </source>
</evidence>
<keyword evidence="10" id="KW-1185">Reference proteome</keyword>
<dbReference type="Proteomes" id="UP001652625">
    <property type="component" value="Chromosome 05"/>
</dbReference>
<keyword evidence="7 8" id="KW-0807">Transducer</keyword>
<evidence type="ECO:0000256" key="2">
    <source>
        <dbReference type="ARBA" id="ARBA00022692"/>
    </source>
</evidence>
<name>A0ABM4BXY4_HYDVU</name>
<evidence type="ECO:0000256" key="9">
    <source>
        <dbReference type="SAM" id="Phobius"/>
    </source>
</evidence>
<evidence type="ECO:0000313" key="11">
    <source>
        <dbReference type="RefSeq" id="XP_065654084.1"/>
    </source>
</evidence>
<dbReference type="CDD" id="cd00637">
    <property type="entry name" value="7tm_classA_rhodopsin-like"/>
    <property type="match status" value="1"/>
</dbReference>
<keyword evidence="2 8" id="KW-0812">Transmembrane</keyword>
<sequence>MSANITQHESEEKWIKLTFTVTRYIILILGILGNALLIIALIKIRRYKKFVDKLIINSCAINVLLVSVSIPADLITRASQSYPFGDVGCKLLLPVSTYAVNTGVFTLLVIAFERWKVVAQPFSLINDGLRSVLIILTIHLCGIGTVIPYVVTLHRIYQPESSRLECSETWSYDSARLYTVALFAMQYVIPVPIMLAFYLKAWVIIQRRNLAVTRPMTPLFLNCEQSDNLEITRKTFSFSHEVEQRKNSEKSTPLLPLISRQKSFRRSSEIFMNYIFPTSMIEPTVLQHKALERRFRQSRDLLRTFTVVVMVFVVFMLPNQIYWITLYFSQNKQNHIVYNVVYILTYANCVFNPWIYGGLNQRFRKDFRCVMFRISSVFTN</sequence>
<keyword evidence="6 8" id="KW-0675">Receptor</keyword>
<feature type="transmembrane region" description="Helical" evidence="9">
    <location>
        <begin position="177"/>
        <end position="199"/>
    </location>
</feature>
<proteinExistence type="inferred from homology"/>
<reference evidence="11 12" key="1">
    <citation type="submission" date="2025-05" db="UniProtKB">
        <authorList>
            <consortium name="RefSeq"/>
        </authorList>
    </citation>
    <scope>IDENTIFICATION</scope>
</reference>
<protein>
    <submittedName>
        <fullName evidence="11 12">Neuropeptide Y receptor type 5</fullName>
    </submittedName>
</protein>
<evidence type="ECO:0000256" key="3">
    <source>
        <dbReference type="ARBA" id="ARBA00022989"/>
    </source>
</evidence>
<dbReference type="Pfam" id="PF00001">
    <property type="entry name" value="7tm_1"/>
    <property type="match status" value="1"/>
</dbReference>
<keyword evidence="5 9" id="KW-0472">Membrane</keyword>
<feature type="transmembrane region" description="Helical" evidence="9">
    <location>
        <begin position="92"/>
        <end position="112"/>
    </location>
</feature>
<gene>
    <name evidence="11 12" type="primary">LOC105843253</name>
</gene>
<dbReference type="RefSeq" id="XP_065654084.1">
    <property type="nucleotide sequence ID" value="XM_065798012.1"/>
</dbReference>
<evidence type="ECO:0000256" key="8">
    <source>
        <dbReference type="RuleBase" id="RU000688"/>
    </source>
</evidence>
<dbReference type="PRINTS" id="PR00237">
    <property type="entry name" value="GPCRRHODOPSN"/>
</dbReference>
<feature type="transmembrane region" description="Helical" evidence="9">
    <location>
        <begin position="301"/>
        <end position="324"/>
    </location>
</feature>
<feature type="transmembrane region" description="Helical" evidence="9">
    <location>
        <begin position="24"/>
        <end position="42"/>
    </location>
</feature>
<evidence type="ECO:0000256" key="7">
    <source>
        <dbReference type="ARBA" id="ARBA00023224"/>
    </source>
</evidence>
<feature type="transmembrane region" description="Helical" evidence="9">
    <location>
        <begin position="132"/>
        <end position="157"/>
    </location>
</feature>
<dbReference type="PANTHER" id="PTHR45695:SF9">
    <property type="entry name" value="LEUCOKININ RECEPTOR"/>
    <property type="match status" value="1"/>
</dbReference>